<dbReference type="GeneID" id="100680466"/>
<dbReference type="RefSeq" id="XP_003426492.1">
    <property type="nucleotide sequence ID" value="XM_003426444.5"/>
</dbReference>
<reference evidence="2" key="1">
    <citation type="submission" date="2021-01" db="UniProtKB">
        <authorList>
            <consortium name="EnsemblMetazoa"/>
        </authorList>
    </citation>
    <scope>IDENTIFICATION</scope>
</reference>
<dbReference type="AlphaFoldDB" id="A0A7M7GM27"/>
<accession>A0A7M7GM27</accession>
<protein>
    <submittedName>
        <fullName evidence="2">Uncharacterized protein</fullName>
    </submittedName>
</protein>
<proteinExistence type="predicted"/>
<name>A0A7M7GM27_NASVI</name>
<feature type="region of interest" description="Disordered" evidence="1">
    <location>
        <begin position="30"/>
        <end position="92"/>
    </location>
</feature>
<evidence type="ECO:0000313" key="2">
    <source>
        <dbReference type="EnsemblMetazoa" id="XP_003426492"/>
    </source>
</evidence>
<feature type="compositionally biased region" description="Basic and acidic residues" evidence="1">
    <location>
        <begin position="74"/>
        <end position="88"/>
    </location>
</feature>
<dbReference type="InParanoid" id="A0A7M7GM27"/>
<keyword evidence="3" id="KW-1185">Reference proteome</keyword>
<evidence type="ECO:0000256" key="1">
    <source>
        <dbReference type="SAM" id="MobiDB-lite"/>
    </source>
</evidence>
<dbReference type="EnsemblMetazoa" id="XM_003426444">
    <property type="protein sequence ID" value="XP_003426492"/>
    <property type="gene ID" value="LOC100680466"/>
</dbReference>
<sequence>MSDSDSSDYNPYTSAVQKYSRLSAIESAKHRNELKHLNQMMNDNSDDPEPVKNSKNVAQKKEASSENSVATTKNKKDPSEKKDSEPHVLRRSLRIRKAVNYYPSIRHTLMRTDALPQIKKRRTRKNS</sequence>
<evidence type="ECO:0000313" key="3">
    <source>
        <dbReference type="Proteomes" id="UP000002358"/>
    </source>
</evidence>
<dbReference type="KEGG" id="nvi:100680466"/>
<organism evidence="2 3">
    <name type="scientific">Nasonia vitripennis</name>
    <name type="common">Parasitic wasp</name>
    <dbReference type="NCBI Taxonomy" id="7425"/>
    <lineage>
        <taxon>Eukaryota</taxon>
        <taxon>Metazoa</taxon>
        <taxon>Ecdysozoa</taxon>
        <taxon>Arthropoda</taxon>
        <taxon>Hexapoda</taxon>
        <taxon>Insecta</taxon>
        <taxon>Pterygota</taxon>
        <taxon>Neoptera</taxon>
        <taxon>Endopterygota</taxon>
        <taxon>Hymenoptera</taxon>
        <taxon>Apocrita</taxon>
        <taxon>Proctotrupomorpha</taxon>
        <taxon>Chalcidoidea</taxon>
        <taxon>Pteromalidae</taxon>
        <taxon>Pteromalinae</taxon>
        <taxon>Nasonia</taxon>
    </lineage>
</organism>
<dbReference type="Proteomes" id="UP000002358">
    <property type="component" value="Chromosome 5"/>
</dbReference>